<evidence type="ECO:0000313" key="4">
    <source>
        <dbReference type="Proteomes" id="UP000681967"/>
    </source>
</evidence>
<dbReference type="AlphaFoldDB" id="A0A8S3C1F9"/>
<accession>A0A8S3C1F9</accession>
<dbReference type="Pfam" id="PF02931">
    <property type="entry name" value="Neur_chan_LBD"/>
    <property type="match status" value="1"/>
</dbReference>
<evidence type="ECO:0000313" key="3">
    <source>
        <dbReference type="EMBL" id="CAF5045833.1"/>
    </source>
</evidence>
<feature type="domain" description="Neurotransmitter-gated ion-channel ligand-binding" evidence="1">
    <location>
        <begin position="1"/>
        <end position="37"/>
    </location>
</feature>
<proteinExistence type="predicted"/>
<name>A0A8S3C1F9_9BILA</name>
<dbReference type="InterPro" id="IPR036734">
    <property type="entry name" value="Neur_chan_lig-bd_sf"/>
</dbReference>
<reference evidence="2" key="1">
    <citation type="submission" date="2021-02" db="EMBL/GenBank/DDBJ databases">
        <authorList>
            <person name="Nowell W R."/>
        </authorList>
    </citation>
    <scope>NUCLEOTIDE SEQUENCE</scope>
</reference>
<protein>
    <recommendedName>
        <fullName evidence="1">Neurotransmitter-gated ion-channel ligand-binding domain-containing protein</fullName>
    </recommendedName>
</protein>
<dbReference type="EMBL" id="CAJOBJ010226881">
    <property type="protein sequence ID" value="CAF5045833.1"/>
    <property type="molecule type" value="Genomic_DNA"/>
</dbReference>
<dbReference type="Proteomes" id="UP000681967">
    <property type="component" value="Unassembled WGS sequence"/>
</dbReference>
<evidence type="ECO:0000313" key="2">
    <source>
        <dbReference type="EMBL" id="CAF4864810.1"/>
    </source>
</evidence>
<dbReference type="Proteomes" id="UP000681720">
    <property type="component" value="Unassembled WGS sequence"/>
</dbReference>
<gene>
    <name evidence="2" type="ORF">BYL167_LOCUS50710</name>
    <name evidence="3" type="ORF">GIL414_LOCUS59689</name>
</gene>
<comment type="caution">
    <text evidence="2">The sequence shown here is derived from an EMBL/GenBank/DDBJ whole genome shotgun (WGS) entry which is preliminary data.</text>
</comment>
<dbReference type="GO" id="GO:0005230">
    <property type="term" value="F:extracellular ligand-gated monoatomic ion channel activity"/>
    <property type="evidence" value="ECO:0007669"/>
    <property type="project" value="InterPro"/>
</dbReference>
<dbReference type="GO" id="GO:0016020">
    <property type="term" value="C:membrane"/>
    <property type="evidence" value="ECO:0007669"/>
    <property type="project" value="InterPro"/>
</dbReference>
<sequence length="37" mass="4457">MKLLLSVEWFDYNLQWNPDDYGGISTVRIPCERLWTP</sequence>
<organism evidence="2 4">
    <name type="scientific">Rotaria magnacalcarata</name>
    <dbReference type="NCBI Taxonomy" id="392030"/>
    <lineage>
        <taxon>Eukaryota</taxon>
        <taxon>Metazoa</taxon>
        <taxon>Spiralia</taxon>
        <taxon>Gnathifera</taxon>
        <taxon>Rotifera</taxon>
        <taxon>Eurotatoria</taxon>
        <taxon>Bdelloidea</taxon>
        <taxon>Philodinida</taxon>
        <taxon>Philodinidae</taxon>
        <taxon>Rotaria</taxon>
    </lineage>
</organism>
<dbReference type="SUPFAM" id="SSF63712">
    <property type="entry name" value="Nicotinic receptor ligand binding domain-like"/>
    <property type="match status" value="1"/>
</dbReference>
<evidence type="ECO:0000259" key="1">
    <source>
        <dbReference type="Pfam" id="PF02931"/>
    </source>
</evidence>
<feature type="non-terminal residue" evidence="2">
    <location>
        <position position="1"/>
    </location>
</feature>
<dbReference type="InterPro" id="IPR006202">
    <property type="entry name" value="Neur_chan_lig-bd"/>
</dbReference>
<dbReference type="Gene3D" id="2.70.170.10">
    <property type="entry name" value="Neurotransmitter-gated ion-channel ligand-binding domain"/>
    <property type="match status" value="1"/>
</dbReference>
<dbReference type="EMBL" id="CAJOBH010156747">
    <property type="protein sequence ID" value="CAF4864810.1"/>
    <property type="molecule type" value="Genomic_DNA"/>
</dbReference>